<dbReference type="GO" id="GO:0071949">
    <property type="term" value="F:FAD binding"/>
    <property type="evidence" value="ECO:0007669"/>
    <property type="project" value="InterPro"/>
</dbReference>
<dbReference type="InterPro" id="IPR050493">
    <property type="entry name" value="FAD-dep_Monooxygenase_BioMet"/>
</dbReference>
<accession>A0A229SAY2</accession>
<dbReference type="Proteomes" id="UP000215223">
    <property type="component" value="Unassembled WGS sequence"/>
</dbReference>
<dbReference type="PRINTS" id="PR00420">
    <property type="entry name" value="RNGMNOXGNASE"/>
</dbReference>
<dbReference type="InterPro" id="IPR036188">
    <property type="entry name" value="FAD/NAD-bd_sf"/>
</dbReference>
<dbReference type="Pfam" id="PF01494">
    <property type="entry name" value="FAD_binding_3"/>
    <property type="match status" value="1"/>
</dbReference>
<proteinExistence type="predicted"/>
<dbReference type="SUPFAM" id="SSF51905">
    <property type="entry name" value="FAD/NAD(P)-binding domain"/>
    <property type="match status" value="1"/>
</dbReference>
<sequence>MGTRNDSRSVLIAGAGIAGLTTASSLARRGWSVEVIDTATEDVAIGWGLSLTGPALRALDDLGLADRCLAAGYGMNVVTNIDIDGTESTFELPRLIGPHRPAMTGIARPELHRILRAEALRLGAQIHLGPGVSRLCLDKGQVRAELTDRSMRTVDLLVGADGIRSTVRDHIGRSTPIRHHGQRVWRALIPRPSWVNGIHTFAGSGRQTGVVPISSGQAYVFLTENDVRQEDEPAPRMQDLMVPFLGRALELRSLVARSASVIRRPVRTALAEALWSSGPGVIIGDAAHAPSPQSASGATLAIEDGVLLAEELDHHADISTAVRAFAERRRDRCATVVETSIAIAALEREQRHNESYSLIEVCHHQMALPA</sequence>
<name>A0A229SAY2_9PSEU</name>
<dbReference type="EMBL" id="NMQT01000051">
    <property type="protein sequence ID" value="OXM56087.1"/>
    <property type="molecule type" value="Genomic_DNA"/>
</dbReference>
<evidence type="ECO:0000256" key="2">
    <source>
        <dbReference type="ARBA" id="ARBA00023033"/>
    </source>
</evidence>
<dbReference type="Gene3D" id="3.50.50.60">
    <property type="entry name" value="FAD/NAD(P)-binding domain"/>
    <property type="match status" value="1"/>
</dbReference>
<dbReference type="RefSeq" id="WP_093934419.1">
    <property type="nucleotide sequence ID" value="NZ_NMQT01000051.1"/>
</dbReference>
<keyword evidence="1" id="KW-0560">Oxidoreductase</keyword>
<evidence type="ECO:0000313" key="5">
    <source>
        <dbReference type="Proteomes" id="UP000215223"/>
    </source>
</evidence>
<organism evidence="4 5">
    <name type="scientific">Amycolatopsis thailandensis</name>
    <dbReference type="NCBI Taxonomy" id="589330"/>
    <lineage>
        <taxon>Bacteria</taxon>
        <taxon>Bacillati</taxon>
        <taxon>Actinomycetota</taxon>
        <taxon>Actinomycetes</taxon>
        <taxon>Pseudonocardiales</taxon>
        <taxon>Pseudonocardiaceae</taxon>
        <taxon>Amycolatopsis</taxon>
    </lineage>
</organism>
<dbReference type="AlphaFoldDB" id="A0A229SAY2"/>
<dbReference type="PANTHER" id="PTHR13789:SF309">
    <property type="entry name" value="PUTATIVE (AFU_ORTHOLOGUE AFUA_6G14510)-RELATED"/>
    <property type="match status" value="1"/>
</dbReference>
<keyword evidence="2" id="KW-0503">Monooxygenase</keyword>
<reference evidence="4 5" key="1">
    <citation type="submission" date="2017-07" db="EMBL/GenBank/DDBJ databases">
        <title>Amycolatopsis thailandensis Genome sequencing and assembly.</title>
        <authorList>
            <person name="Kaur N."/>
            <person name="Mayilraj S."/>
        </authorList>
    </citation>
    <scope>NUCLEOTIDE SEQUENCE [LARGE SCALE GENOMIC DNA]</scope>
    <source>
        <strain evidence="4 5">JCM 16380</strain>
    </source>
</reference>
<comment type="caution">
    <text evidence="4">The sequence shown here is derived from an EMBL/GenBank/DDBJ whole genome shotgun (WGS) entry which is preliminary data.</text>
</comment>
<dbReference type="GO" id="GO:0004497">
    <property type="term" value="F:monooxygenase activity"/>
    <property type="evidence" value="ECO:0007669"/>
    <property type="project" value="UniProtKB-KW"/>
</dbReference>
<evidence type="ECO:0000259" key="3">
    <source>
        <dbReference type="Pfam" id="PF01494"/>
    </source>
</evidence>
<dbReference type="PANTHER" id="PTHR13789">
    <property type="entry name" value="MONOOXYGENASE"/>
    <property type="match status" value="1"/>
</dbReference>
<keyword evidence="5" id="KW-1185">Reference proteome</keyword>
<feature type="domain" description="FAD-binding" evidence="3">
    <location>
        <begin position="9"/>
        <end position="317"/>
    </location>
</feature>
<evidence type="ECO:0000313" key="4">
    <source>
        <dbReference type="EMBL" id="OXM56087.1"/>
    </source>
</evidence>
<evidence type="ECO:0000256" key="1">
    <source>
        <dbReference type="ARBA" id="ARBA00023002"/>
    </source>
</evidence>
<dbReference type="InterPro" id="IPR002938">
    <property type="entry name" value="FAD-bd"/>
</dbReference>
<dbReference type="OrthoDB" id="9782160at2"/>
<gene>
    <name evidence="4" type="ORF">CFP71_14745</name>
</gene>
<protein>
    <submittedName>
        <fullName evidence="4">Oxidoreductase YetM</fullName>
    </submittedName>
</protein>